<dbReference type="EMBL" id="CP001848">
    <property type="protein sequence ID" value="ADB15761.1"/>
    <property type="molecule type" value="Genomic_DNA"/>
</dbReference>
<dbReference type="InterPro" id="IPR050921">
    <property type="entry name" value="T4SS_GSP_E_ATPase"/>
</dbReference>
<proteinExistence type="inferred from homology"/>
<evidence type="ECO:0000256" key="1">
    <source>
        <dbReference type="ARBA" id="ARBA00006611"/>
    </source>
</evidence>
<dbReference type="eggNOG" id="COG4962">
    <property type="taxonomic scope" value="Bacteria"/>
</dbReference>
<dbReference type="PANTHER" id="PTHR30486:SF15">
    <property type="entry name" value="TYPE II_IV SECRETION SYSTEM ATPASE"/>
    <property type="match status" value="1"/>
</dbReference>
<dbReference type="Gene3D" id="3.40.50.300">
    <property type="entry name" value="P-loop containing nucleotide triphosphate hydrolases"/>
    <property type="match status" value="1"/>
</dbReference>
<accession>D2R8E4</accession>
<dbReference type="HOGENOM" id="CLU_005379_4_1_0"/>
<dbReference type="PANTHER" id="PTHR30486">
    <property type="entry name" value="TWITCHING MOTILITY PROTEIN PILT"/>
    <property type="match status" value="1"/>
</dbReference>
<dbReference type="InterPro" id="IPR001482">
    <property type="entry name" value="T2SS/T4SS_dom"/>
</dbReference>
<protein>
    <submittedName>
        <fullName evidence="3">Type II secretion system protein E</fullName>
    </submittedName>
</protein>
<dbReference type="GO" id="GO:0016887">
    <property type="term" value="F:ATP hydrolysis activity"/>
    <property type="evidence" value="ECO:0007669"/>
    <property type="project" value="InterPro"/>
</dbReference>
<dbReference type="STRING" id="530564.Psta_1078"/>
<reference evidence="3 4" key="1">
    <citation type="journal article" date="2009" name="Stand. Genomic Sci.">
        <title>Complete genome sequence of Pirellula staleyi type strain (ATCC 27377).</title>
        <authorList>
            <person name="Clum A."/>
            <person name="Tindall B.J."/>
            <person name="Sikorski J."/>
            <person name="Ivanova N."/>
            <person name="Mavrommatis K."/>
            <person name="Lucas S."/>
            <person name="Glavina del Rio T."/>
            <person name="Nolan M."/>
            <person name="Chen F."/>
            <person name="Tice H."/>
            <person name="Pitluck S."/>
            <person name="Cheng J.F."/>
            <person name="Chertkov O."/>
            <person name="Brettin T."/>
            <person name="Han C."/>
            <person name="Detter J.C."/>
            <person name="Kuske C."/>
            <person name="Bruce D."/>
            <person name="Goodwin L."/>
            <person name="Ovchinikova G."/>
            <person name="Pati A."/>
            <person name="Mikhailova N."/>
            <person name="Chen A."/>
            <person name="Palaniappan K."/>
            <person name="Land M."/>
            <person name="Hauser L."/>
            <person name="Chang Y.J."/>
            <person name="Jeffries C.D."/>
            <person name="Chain P."/>
            <person name="Rohde M."/>
            <person name="Goker M."/>
            <person name="Bristow J."/>
            <person name="Eisen J.A."/>
            <person name="Markowitz V."/>
            <person name="Hugenholtz P."/>
            <person name="Kyrpides N.C."/>
            <person name="Klenk H.P."/>
            <person name="Lapidus A."/>
        </authorList>
    </citation>
    <scope>NUCLEOTIDE SEQUENCE [LARGE SCALE GENOMIC DNA]</scope>
    <source>
        <strain evidence="4">ATCC 27377 / DSM 6068 / ICPB 4128</strain>
    </source>
</reference>
<feature type="domain" description="Bacterial type II secretion system protein E" evidence="2">
    <location>
        <begin position="97"/>
        <end position="374"/>
    </location>
</feature>
<dbReference type="Proteomes" id="UP000001887">
    <property type="component" value="Chromosome"/>
</dbReference>
<dbReference type="Gene3D" id="3.30.450.380">
    <property type="match status" value="1"/>
</dbReference>
<name>D2R8E4_PIRSD</name>
<sequence precursor="true">MFLQSFRPAGEKNGNGQADAMMHGETVESEFQRLKTGIHRELLDSLDLSRLAGLSDEELREDIRRLAETMLRTRSRKLPAIDEERLVEELIAESFGLGPLEVYMQDPDVTDILVNGPHEVYVERLGRLQETNTVFADEEHLLQIIQRVVARVGRRIDEHSPMCDARLPDGSRVNAIIPPLALGGPVLSIRRFGHRPLQVNDLLTRGSICPEMLELLEAAIEGRINIMISGGTGSGKTTMLNNLSRFIPGGERLVTIEDSAELLLQRKHVVKLETRPKSAEGASEISQRDLVRNALRMRPDRIILGEVRGGEALDMLQAMNTGHEGSMSTIHANDTRDALSRLEVMVSMAGFDLPVPVVRRYIASAVTLVVHLSRLKGGVRRVMRISEITALESGDYVIQDLFGFQQSGIDDRGIARGHFYATGIKPNFAKRLKEVGIELSDKLFTQRALTGEIATGPVSNIDAIASGNRFLQEDLA</sequence>
<dbReference type="CDD" id="cd01130">
    <property type="entry name" value="VirB11-like_ATPase"/>
    <property type="match status" value="1"/>
</dbReference>
<dbReference type="SUPFAM" id="SSF52540">
    <property type="entry name" value="P-loop containing nucleoside triphosphate hydrolases"/>
    <property type="match status" value="1"/>
</dbReference>
<evidence type="ECO:0000259" key="2">
    <source>
        <dbReference type="Pfam" id="PF00437"/>
    </source>
</evidence>
<evidence type="ECO:0000313" key="3">
    <source>
        <dbReference type="EMBL" id="ADB15761.1"/>
    </source>
</evidence>
<dbReference type="AlphaFoldDB" id="D2R8E4"/>
<gene>
    <name evidence="3" type="ordered locus">Psta_1078</name>
</gene>
<dbReference type="KEGG" id="psl:Psta_1078"/>
<dbReference type="InterPro" id="IPR027417">
    <property type="entry name" value="P-loop_NTPase"/>
</dbReference>
<dbReference type="Pfam" id="PF00437">
    <property type="entry name" value="T2SSE"/>
    <property type="match status" value="1"/>
</dbReference>
<evidence type="ECO:0000313" key="4">
    <source>
        <dbReference type="Proteomes" id="UP000001887"/>
    </source>
</evidence>
<organism evidence="3 4">
    <name type="scientific">Pirellula staleyi (strain ATCC 27377 / DSM 6068 / ICPB 4128)</name>
    <name type="common">Pirella staleyi</name>
    <dbReference type="NCBI Taxonomy" id="530564"/>
    <lineage>
        <taxon>Bacteria</taxon>
        <taxon>Pseudomonadati</taxon>
        <taxon>Planctomycetota</taxon>
        <taxon>Planctomycetia</taxon>
        <taxon>Pirellulales</taxon>
        <taxon>Pirellulaceae</taxon>
        <taxon>Pirellula</taxon>
    </lineage>
</organism>
<comment type="similarity">
    <text evidence="1">Belongs to the GSP E family.</text>
</comment>
<keyword evidence="4" id="KW-1185">Reference proteome</keyword>